<proteinExistence type="predicted"/>
<reference evidence="1" key="1">
    <citation type="submission" date="2022-10" db="EMBL/GenBank/DDBJ databases">
        <title>Vagococcus sp. isolated from poultry meat.</title>
        <authorList>
            <person name="Johansson P."/>
            <person name="Bjorkroth J."/>
        </authorList>
    </citation>
    <scope>NUCLEOTIDE SEQUENCE</scope>
    <source>
        <strain evidence="1">STAA11</strain>
    </source>
</reference>
<evidence type="ECO:0000313" key="2">
    <source>
        <dbReference type="Proteomes" id="UP001179647"/>
    </source>
</evidence>
<sequence length="178" mass="20546">MTKGDKTKKIILEDCLSLLKTCDISNFTLDLLADKSISTKSGILYHFTNKNNLLNTLADAIAQKFTKNFEEVARTYPLNDTFKYHKSFIECSKSDLLGETEYNLAIIISQYTHHDMSDSYVSLLEKLAYDKVPSSQSNIIRMTIDGLYYSRYLNNMPLDDLETLETLNYLYTFLEENQ</sequence>
<gene>
    <name evidence="1" type="ORF">OL234_04695</name>
</gene>
<dbReference type="Proteomes" id="UP001179647">
    <property type="component" value="Chromosome"/>
</dbReference>
<accession>A0AAF0CWD2</accession>
<name>A0AAF0CWD2_9ENTE</name>
<organism evidence="1 2">
    <name type="scientific">Vagococcus intermedius</name>
    <dbReference type="NCBI Taxonomy" id="2991418"/>
    <lineage>
        <taxon>Bacteria</taxon>
        <taxon>Bacillati</taxon>
        <taxon>Bacillota</taxon>
        <taxon>Bacilli</taxon>
        <taxon>Lactobacillales</taxon>
        <taxon>Enterococcaceae</taxon>
        <taxon>Vagococcus</taxon>
    </lineage>
</organism>
<dbReference type="EMBL" id="CP110232">
    <property type="protein sequence ID" value="WEG74199.1"/>
    <property type="molecule type" value="Genomic_DNA"/>
</dbReference>
<evidence type="ECO:0008006" key="3">
    <source>
        <dbReference type="Google" id="ProtNLM"/>
    </source>
</evidence>
<dbReference type="KEGG" id="vie:OL234_04695"/>
<protein>
    <recommendedName>
        <fullName evidence="3">HTH tetR-type domain-containing protein</fullName>
    </recommendedName>
</protein>
<dbReference type="RefSeq" id="WP_275469998.1">
    <property type="nucleotide sequence ID" value="NZ_CP110232.1"/>
</dbReference>
<dbReference type="AlphaFoldDB" id="A0AAF0CWD2"/>
<dbReference type="SUPFAM" id="SSF46689">
    <property type="entry name" value="Homeodomain-like"/>
    <property type="match status" value="1"/>
</dbReference>
<keyword evidence="2" id="KW-1185">Reference proteome</keyword>
<dbReference type="Gene3D" id="1.10.357.10">
    <property type="entry name" value="Tetracycline Repressor, domain 2"/>
    <property type="match status" value="1"/>
</dbReference>
<evidence type="ECO:0000313" key="1">
    <source>
        <dbReference type="EMBL" id="WEG74199.1"/>
    </source>
</evidence>
<dbReference type="InterPro" id="IPR009057">
    <property type="entry name" value="Homeodomain-like_sf"/>
</dbReference>